<organism evidence="1 2">
    <name type="scientific">Diphasiastrum complanatum</name>
    <name type="common">Issler's clubmoss</name>
    <name type="synonym">Lycopodium complanatum</name>
    <dbReference type="NCBI Taxonomy" id="34168"/>
    <lineage>
        <taxon>Eukaryota</taxon>
        <taxon>Viridiplantae</taxon>
        <taxon>Streptophyta</taxon>
        <taxon>Embryophyta</taxon>
        <taxon>Tracheophyta</taxon>
        <taxon>Lycopodiopsida</taxon>
        <taxon>Lycopodiales</taxon>
        <taxon>Lycopodiaceae</taxon>
        <taxon>Lycopodioideae</taxon>
        <taxon>Diphasiastrum</taxon>
    </lineage>
</organism>
<keyword evidence="2" id="KW-1185">Reference proteome</keyword>
<protein>
    <submittedName>
        <fullName evidence="1">Uncharacterized protein</fullName>
    </submittedName>
</protein>
<evidence type="ECO:0000313" key="1">
    <source>
        <dbReference type="EMBL" id="KAJ7539244.1"/>
    </source>
</evidence>
<evidence type="ECO:0000313" key="2">
    <source>
        <dbReference type="Proteomes" id="UP001162992"/>
    </source>
</evidence>
<accession>A0ACC2CBJ9</accession>
<dbReference type="EMBL" id="CM055102">
    <property type="protein sequence ID" value="KAJ7539244.1"/>
    <property type="molecule type" value="Genomic_DNA"/>
</dbReference>
<name>A0ACC2CBJ9_DIPCM</name>
<sequence length="130" mass="15199">MYLYTYSICLNLMDHTFECYDHTRIFEINSIKIMSQYLCSRTSTLKTIVSCSLSPLLCLTHYNTIIITLMCHSFELLFNRLIFCAYFISQSFLSKNMHLGNRLRYLSIAPGREFLDLKLLIDMLISAIAK</sequence>
<gene>
    <name evidence="1" type="ORF">O6H91_11G082500</name>
</gene>
<comment type="caution">
    <text evidence="1">The sequence shown here is derived from an EMBL/GenBank/DDBJ whole genome shotgun (WGS) entry which is preliminary data.</text>
</comment>
<reference evidence="2" key="1">
    <citation type="journal article" date="2024" name="Proc. Natl. Acad. Sci. U.S.A.">
        <title>Extraordinary preservation of gene collinearity over three hundred million years revealed in homosporous lycophytes.</title>
        <authorList>
            <person name="Li C."/>
            <person name="Wickell D."/>
            <person name="Kuo L.Y."/>
            <person name="Chen X."/>
            <person name="Nie B."/>
            <person name="Liao X."/>
            <person name="Peng D."/>
            <person name="Ji J."/>
            <person name="Jenkins J."/>
            <person name="Williams M."/>
            <person name="Shu S."/>
            <person name="Plott C."/>
            <person name="Barry K."/>
            <person name="Rajasekar S."/>
            <person name="Grimwood J."/>
            <person name="Han X."/>
            <person name="Sun S."/>
            <person name="Hou Z."/>
            <person name="He W."/>
            <person name="Dai G."/>
            <person name="Sun C."/>
            <person name="Schmutz J."/>
            <person name="Leebens-Mack J.H."/>
            <person name="Li F.W."/>
            <person name="Wang L."/>
        </authorList>
    </citation>
    <scope>NUCLEOTIDE SEQUENCE [LARGE SCALE GENOMIC DNA]</scope>
    <source>
        <strain evidence="2">cv. PW_Plant_1</strain>
    </source>
</reference>
<dbReference type="Proteomes" id="UP001162992">
    <property type="component" value="Chromosome 11"/>
</dbReference>
<proteinExistence type="predicted"/>